<dbReference type="EMBL" id="LXQA011415076">
    <property type="protein sequence ID" value="MCI96451.1"/>
    <property type="molecule type" value="Genomic_DNA"/>
</dbReference>
<evidence type="ECO:0000256" key="1">
    <source>
        <dbReference type="SAM" id="MobiDB-lite"/>
    </source>
</evidence>
<dbReference type="AlphaFoldDB" id="A0A392WBC5"/>
<keyword evidence="3" id="KW-1185">Reference proteome</keyword>
<feature type="non-terminal residue" evidence="2">
    <location>
        <position position="1"/>
    </location>
</feature>
<evidence type="ECO:0000313" key="3">
    <source>
        <dbReference type="Proteomes" id="UP000265520"/>
    </source>
</evidence>
<evidence type="ECO:0000313" key="2">
    <source>
        <dbReference type="EMBL" id="MCI96451.1"/>
    </source>
</evidence>
<feature type="region of interest" description="Disordered" evidence="1">
    <location>
        <begin position="1"/>
        <end position="25"/>
    </location>
</feature>
<sequence length="65" mass="6898">RGTGRGKQVHRSMSGAGKGRGDNAKVNMAQVVDDVEAMTNEDDQVLSGLSSKQWNAVLNAINAQK</sequence>
<name>A0A392WBC5_9FABA</name>
<proteinExistence type="predicted"/>
<dbReference type="Proteomes" id="UP000265520">
    <property type="component" value="Unassembled WGS sequence"/>
</dbReference>
<organism evidence="2 3">
    <name type="scientific">Trifolium medium</name>
    <dbReference type="NCBI Taxonomy" id="97028"/>
    <lineage>
        <taxon>Eukaryota</taxon>
        <taxon>Viridiplantae</taxon>
        <taxon>Streptophyta</taxon>
        <taxon>Embryophyta</taxon>
        <taxon>Tracheophyta</taxon>
        <taxon>Spermatophyta</taxon>
        <taxon>Magnoliopsida</taxon>
        <taxon>eudicotyledons</taxon>
        <taxon>Gunneridae</taxon>
        <taxon>Pentapetalae</taxon>
        <taxon>rosids</taxon>
        <taxon>fabids</taxon>
        <taxon>Fabales</taxon>
        <taxon>Fabaceae</taxon>
        <taxon>Papilionoideae</taxon>
        <taxon>50 kb inversion clade</taxon>
        <taxon>NPAAA clade</taxon>
        <taxon>Hologalegina</taxon>
        <taxon>IRL clade</taxon>
        <taxon>Trifolieae</taxon>
        <taxon>Trifolium</taxon>
    </lineage>
</organism>
<protein>
    <submittedName>
        <fullName evidence="2">Uncharacterized protein</fullName>
    </submittedName>
</protein>
<comment type="caution">
    <text evidence="2">The sequence shown here is derived from an EMBL/GenBank/DDBJ whole genome shotgun (WGS) entry which is preliminary data.</text>
</comment>
<feature type="non-terminal residue" evidence="2">
    <location>
        <position position="65"/>
    </location>
</feature>
<accession>A0A392WBC5</accession>
<reference evidence="2 3" key="1">
    <citation type="journal article" date="2018" name="Front. Plant Sci.">
        <title>Red Clover (Trifolium pratense) and Zigzag Clover (T. medium) - A Picture of Genomic Similarities and Differences.</title>
        <authorList>
            <person name="Dluhosova J."/>
            <person name="Istvanek J."/>
            <person name="Nedelnik J."/>
            <person name="Repkova J."/>
        </authorList>
    </citation>
    <scope>NUCLEOTIDE SEQUENCE [LARGE SCALE GENOMIC DNA]</scope>
    <source>
        <strain evidence="3">cv. 10/8</strain>
        <tissue evidence="2">Leaf</tissue>
    </source>
</reference>